<evidence type="ECO:0000256" key="2">
    <source>
        <dbReference type="ARBA" id="ARBA00023125"/>
    </source>
</evidence>
<dbReference type="PANTHER" id="PTHR33204:SF29">
    <property type="entry name" value="TRANSCRIPTIONAL REGULATOR"/>
    <property type="match status" value="1"/>
</dbReference>
<evidence type="ECO:0000313" key="5">
    <source>
        <dbReference type="EMBL" id="MPM25337.1"/>
    </source>
</evidence>
<keyword evidence="3" id="KW-0804">Transcription</keyword>
<feature type="domain" description="HTH hxlR-type" evidence="4">
    <location>
        <begin position="10"/>
        <end position="109"/>
    </location>
</feature>
<keyword evidence="1" id="KW-0805">Transcription regulation</keyword>
<sequence length="123" mass="14360">MDYRNILNHCPVVYTMDMIGGRWEMALIWLINEYPQIRYGQIKKIYPMITNTSLTRTLQHLEQSGIISRTDFNENPPRVEYSLTSKGMQFLPVLECITKIGGQIMSEEGKRGYFPNINEILNK</sequence>
<name>A0A644YAX8_9ZZZZ</name>
<keyword evidence="2" id="KW-0238">DNA-binding</keyword>
<dbReference type="PANTHER" id="PTHR33204">
    <property type="entry name" value="TRANSCRIPTIONAL REGULATOR, MARR FAMILY"/>
    <property type="match status" value="1"/>
</dbReference>
<dbReference type="InterPro" id="IPR002577">
    <property type="entry name" value="HTH_HxlR"/>
</dbReference>
<dbReference type="Gene3D" id="1.10.10.10">
    <property type="entry name" value="Winged helix-like DNA-binding domain superfamily/Winged helix DNA-binding domain"/>
    <property type="match status" value="1"/>
</dbReference>
<organism evidence="5">
    <name type="scientific">bioreactor metagenome</name>
    <dbReference type="NCBI Taxonomy" id="1076179"/>
    <lineage>
        <taxon>unclassified sequences</taxon>
        <taxon>metagenomes</taxon>
        <taxon>ecological metagenomes</taxon>
    </lineage>
</organism>
<dbReference type="Pfam" id="PF01638">
    <property type="entry name" value="HxlR"/>
    <property type="match status" value="1"/>
</dbReference>
<gene>
    <name evidence="5" type="primary">hxlR_8</name>
    <name evidence="5" type="ORF">SDC9_71828</name>
</gene>
<dbReference type="InterPro" id="IPR036388">
    <property type="entry name" value="WH-like_DNA-bd_sf"/>
</dbReference>
<protein>
    <submittedName>
        <fullName evidence="5">HTH-type transcriptional activator HxlR</fullName>
    </submittedName>
</protein>
<reference evidence="5" key="1">
    <citation type="submission" date="2019-08" db="EMBL/GenBank/DDBJ databases">
        <authorList>
            <person name="Kucharzyk K."/>
            <person name="Murdoch R.W."/>
            <person name="Higgins S."/>
            <person name="Loffler F."/>
        </authorList>
    </citation>
    <scope>NUCLEOTIDE SEQUENCE</scope>
</reference>
<dbReference type="SUPFAM" id="SSF46785">
    <property type="entry name" value="Winged helix' DNA-binding domain"/>
    <property type="match status" value="1"/>
</dbReference>
<accession>A0A644YAX8</accession>
<evidence type="ECO:0000256" key="1">
    <source>
        <dbReference type="ARBA" id="ARBA00023015"/>
    </source>
</evidence>
<evidence type="ECO:0000259" key="4">
    <source>
        <dbReference type="PROSITE" id="PS51118"/>
    </source>
</evidence>
<dbReference type="PROSITE" id="PS51118">
    <property type="entry name" value="HTH_HXLR"/>
    <property type="match status" value="1"/>
</dbReference>
<comment type="caution">
    <text evidence="5">The sequence shown here is derived from an EMBL/GenBank/DDBJ whole genome shotgun (WGS) entry which is preliminary data.</text>
</comment>
<dbReference type="EMBL" id="VSSQ01004473">
    <property type="protein sequence ID" value="MPM25337.1"/>
    <property type="molecule type" value="Genomic_DNA"/>
</dbReference>
<proteinExistence type="predicted"/>
<dbReference type="InterPro" id="IPR036390">
    <property type="entry name" value="WH_DNA-bd_sf"/>
</dbReference>
<dbReference type="AlphaFoldDB" id="A0A644YAX8"/>
<dbReference type="GO" id="GO:0003677">
    <property type="term" value="F:DNA binding"/>
    <property type="evidence" value="ECO:0007669"/>
    <property type="project" value="UniProtKB-KW"/>
</dbReference>
<evidence type="ECO:0000256" key="3">
    <source>
        <dbReference type="ARBA" id="ARBA00023163"/>
    </source>
</evidence>